<feature type="signal peptide" evidence="1">
    <location>
        <begin position="1"/>
        <end position="21"/>
    </location>
</feature>
<accession>A0A848FL62</accession>
<evidence type="ECO:0000256" key="1">
    <source>
        <dbReference type="SAM" id="SignalP"/>
    </source>
</evidence>
<dbReference type="AlphaFoldDB" id="A0A848FL62"/>
<comment type="caution">
    <text evidence="3">The sequence shown here is derived from an EMBL/GenBank/DDBJ whole genome shotgun (WGS) entry which is preliminary data.</text>
</comment>
<evidence type="ECO:0000313" key="4">
    <source>
        <dbReference type="Proteomes" id="UP000574067"/>
    </source>
</evidence>
<feature type="chain" id="PRO_5032513279" evidence="1">
    <location>
        <begin position="22"/>
        <end position="189"/>
    </location>
</feature>
<organism evidence="3 4">
    <name type="scientific">Azohydromonas caseinilytica</name>
    <dbReference type="NCBI Taxonomy" id="2728836"/>
    <lineage>
        <taxon>Bacteria</taxon>
        <taxon>Pseudomonadati</taxon>
        <taxon>Pseudomonadota</taxon>
        <taxon>Betaproteobacteria</taxon>
        <taxon>Burkholderiales</taxon>
        <taxon>Sphaerotilaceae</taxon>
        <taxon>Azohydromonas</taxon>
    </lineage>
</organism>
<protein>
    <submittedName>
        <fullName evidence="3">Outer membrane protein assembly factor BamE</fullName>
    </submittedName>
</protein>
<evidence type="ECO:0000259" key="2">
    <source>
        <dbReference type="Pfam" id="PF04355"/>
    </source>
</evidence>
<dbReference type="Proteomes" id="UP000574067">
    <property type="component" value="Unassembled WGS sequence"/>
</dbReference>
<dbReference type="RefSeq" id="WP_169163436.1">
    <property type="nucleotide sequence ID" value="NZ_JABBFW010000034.1"/>
</dbReference>
<dbReference type="EMBL" id="JABBFW010000034">
    <property type="protein sequence ID" value="NML18541.1"/>
    <property type="molecule type" value="Genomic_DNA"/>
</dbReference>
<dbReference type="GO" id="GO:0019867">
    <property type="term" value="C:outer membrane"/>
    <property type="evidence" value="ECO:0007669"/>
    <property type="project" value="InterPro"/>
</dbReference>
<dbReference type="Pfam" id="PF04355">
    <property type="entry name" value="BamE"/>
    <property type="match status" value="1"/>
</dbReference>
<sequence length="189" mass="20740">MAIRTTAAALLVAALPLAATAQSLPDPGYLCCNMRTSGNWISDINYASSGTRVIPAGTPVTPTGFGRYRVHVTIEGTPQDIGNDYSRELDMGVFARRYVVPDNPAAAIAKMPRKVRQAIQSARVMPGMTREQVLMAVGYPITSENPNLNARVWRYWLSRTQEFQVVFDARNRVGEVIADPQTRALAVMN</sequence>
<dbReference type="InterPro" id="IPR007450">
    <property type="entry name" value="BamE_dom"/>
</dbReference>
<proteinExistence type="predicted"/>
<reference evidence="3 4" key="1">
    <citation type="submission" date="2020-04" db="EMBL/GenBank/DDBJ databases">
        <title>Azohydromonas sp. isolated from soil.</title>
        <authorList>
            <person name="Dahal R.H."/>
        </authorList>
    </citation>
    <scope>NUCLEOTIDE SEQUENCE [LARGE SCALE GENOMIC DNA]</scope>
    <source>
        <strain evidence="3 4">G-1-1-14</strain>
    </source>
</reference>
<keyword evidence="4" id="KW-1185">Reference proteome</keyword>
<keyword evidence="1" id="KW-0732">Signal</keyword>
<evidence type="ECO:0000313" key="3">
    <source>
        <dbReference type="EMBL" id="NML18541.1"/>
    </source>
</evidence>
<gene>
    <name evidence="3" type="primary">bamE</name>
    <name evidence="3" type="ORF">HHL10_26585</name>
</gene>
<name>A0A848FL62_9BURK</name>
<feature type="domain" description="Outer membrane protein assembly factor BamE" evidence="2">
    <location>
        <begin position="122"/>
        <end position="171"/>
    </location>
</feature>